<reference evidence="1" key="1">
    <citation type="submission" date="2022-11" db="EMBL/GenBank/DDBJ databases">
        <title>Biodiversity and phylogenetic relationships of bacteria.</title>
        <authorList>
            <person name="Machado R.A.R."/>
            <person name="Bhat A."/>
            <person name="Loulou A."/>
            <person name="Kallel S."/>
        </authorList>
    </citation>
    <scope>NUCLEOTIDE SEQUENCE</scope>
    <source>
        <strain evidence="1">DSM 16503</strain>
    </source>
</reference>
<dbReference type="EMBL" id="JAPKNB010000009">
    <property type="protein sequence ID" value="MCX5566345.1"/>
    <property type="molecule type" value="Genomic_DNA"/>
</dbReference>
<protein>
    <submittedName>
        <fullName evidence="1">Transcriptional regulator</fullName>
    </submittedName>
</protein>
<sequence length="109" mass="11741">MGRKETKEAIADSRAGRVTRIGSVSELLAELNADDVLAEAAAAGEYPLPPEQREWIDAPAVGRELLLEDLQSAEAIHAYLAQAKDTGDTAHIDHAHKIAAQAKIRYGIK</sequence>
<name>A0AAW5VY77_9BURK</name>
<organism evidence="1 2">
    <name type="scientific">Alcaligenes phenolicus</name>
    <dbReference type="NCBI Taxonomy" id="232846"/>
    <lineage>
        <taxon>Bacteria</taxon>
        <taxon>Pseudomonadati</taxon>
        <taxon>Pseudomonadota</taxon>
        <taxon>Betaproteobacteria</taxon>
        <taxon>Burkholderiales</taxon>
        <taxon>Alcaligenaceae</taxon>
        <taxon>Alcaligenes</taxon>
    </lineage>
</organism>
<comment type="caution">
    <text evidence="1">The sequence shown here is derived from an EMBL/GenBank/DDBJ whole genome shotgun (WGS) entry which is preliminary data.</text>
</comment>
<proteinExistence type="predicted"/>
<gene>
    <name evidence="1" type="ORF">OSH02_13315</name>
</gene>
<accession>A0AAW5VY77</accession>
<dbReference type="Proteomes" id="UP001208074">
    <property type="component" value="Unassembled WGS sequence"/>
</dbReference>
<evidence type="ECO:0000313" key="2">
    <source>
        <dbReference type="Proteomes" id="UP001208074"/>
    </source>
</evidence>
<evidence type="ECO:0000313" key="1">
    <source>
        <dbReference type="EMBL" id="MCX5566345.1"/>
    </source>
</evidence>
<dbReference type="RefSeq" id="WP_051316203.1">
    <property type="nucleotide sequence ID" value="NZ_JAPKNB010000009.1"/>
</dbReference>
<dbReference type="AlphaFoldDB" id="A0AAW5VY77"/>